<dbReference type="Pfam" id="PF05168">
    <property type="entry name" value="HEPN"/>
    <property type="match status" value="1"/>
</dbReference>
<protein>
    <submittedName>
        <fullName evidence="3">HEPN domain-containing protein</fullName>
    </submittedName>
</protein>
<dbReference type="Gene3D" id="1.20.120.330">
    <property type="entry name" value="Nucleotidyltransferases domain 2"/>
    <property type="match status" value="1"/>
</dbReference>
<dbReference type="InterPro" id="IPR052226">
    <property type="entry name" value="UPF0332_toxin"/>
</dbReference>
<dbReference type="GeneID" id="79316341"/>
<dbReference type="AlphaFoldDB" id="A0ABD6A9Y8"/>
<sequence>MPDDEEGPEEAAVEDQLRQANRALADAEGARNAELSDAVVINRLYYACFHAAQAVLYDRSHNPGSHGGVLSLFGSEVVVAGDVPRERGRFLNDLSELRKRADYGYGRIDDDVDALLARTQQFVSEMEDLCTSRD</sequence>
<dbReference type="RefSeq" id="WP_276303734.1">
    <property type="nucleotide sequence ID" value="NZ_CP119992.1"/>
</dbReference>
<name>A0ABD6A9Y8_9EURY</name>
<gene>
    <name evidence="3" type="ORF">ACFQPE_09385</name>
</gene>
<dbReference type="PANTHER" id="PTHR36565:SF1">
    <property type="entry name" value="UPF0332 PROTEIN TM_1000"/>
    <property type="match status" value="1"/>
</dbReference>
<keyword evidence="4" id="KW-1185">Reference proteome</keyword>
<comment type="similarity">
    <text evidence="1">Belongs to the UPF0332 family.</text>
</comment>
<evidence type="ECO:0000259" key="2">
    <source>
        <dbReference type="Pfam" id="PF05168"/>
    </source>
</evidence>
<dbReference type="EMBL" id="JBHTBF010000002">
    <property type="protein sequence ID" value="MFC7317006.1"/>
    <property type="molecule type" value="Genomic_DNA"/>
</dbReference>
<dbReference type="Proteomes" id="UP001596547">
    <property type="component" value="Unassembled WGS sequence"/>
</dbReference>
<comment type="caution">
    <text evidence="3">The sequence shown here is derived from an EMBL/GenBank/DDBJ whole genome shotgun (WGS) entry which is preliminary data.</text>
</comment>
<evidence type="ECO:0000313" key="4">
    <source>
        <dbReference type="Proteomes" id="UP001596547"/>
    </source>
</evidence>
<organism evidence="3 4">
    <name type="scientific">Halomarina halobia</name>
    <dbReference type="NCBI Taxonomy" id="3033386"/>
    <lineage>
        <taxon>Archaea</taxon>
        <taxon>Methanobacteriati</taxon>
        <taxon>Methanobacteriota</taxon>
        <taxon>Stenosarchaea group</taxon>
        <taxon>Halobacteria</taxon>
        <taxon>Halobacteriales</taxon>
        <taxon>Natronomonadaceae</taxon>
        <taxon>Halomarina</taxon>
    </lineage>
</organism>
<accession>A0ABD6A9Y8</accession>
<evidence type="ECO:0000256" key="1">
    <source>
        <dbReference type="ARBA" id="ARBA00038248"/>
    </source>
</evidence>
<dbReference type="InterPro" id="IPR007842">
    <property type="entry name" value="HEPN_dom"/>
</dbReference>
<proteinExistence type="inferred from homology"/>
<feature type="domain" description="HEPN" evidence="2">
    <location>
        <begin position="13"/>
        <end position="127"/>
    </location>
</feature>
<evidence type="ECO:0000313" key="3">
    <source>
        <dbReference type="EMBL" id="MFC7317006.1"/>
    </source>
</evidence>
<dbReference type="PANTHER" id="PTHR36565">
    <property type="entry name" value="UPF0332 PROTEIN TM_1000"/>
    <property type="match status" value="1"/>
</dbReference>
<reference evidence="3 4" key="1">
    <citation type="journal article" date="2019" name="Int. J. Syst. Evol. Microbiol.">
        <title>The Global Catalogue of Microorganisms (GCM) 10K type strain sequencing project: providing services to taxonomists for standard genome sequencing and annotation.</title>
        <authorList>
            <consortium name="The Broad Institute Genomics Platform"/>
            <consortium name="The Broad Institute Genome Sequencing Center for Infectious Disease"/>
            <person name="Wu L."/>
            <person name="Ma J."/>
        </authorList>
    </citation>
    <scope>NUCLEOTIDE SEQUENCE [LARGE SCALE GENOMIC DNA]</scope>
    <source>
        <strain evidence="3 4">PSR21</strain>
    </source>
</reference>